<dbReference type="GeneID" id="56035918"/>
<evidence type="ECO:0000313" key="5">
    <source>
        <dbReference type="Proteomes" id="UP000509626"/>
    </source>
</evidence>
<dbReference type="AlphaFoldDB" id="A0A7D5Q8N9"/>
<dbReference type="OrthoDB" id="189856at2157"/>
<proteinExistence type="predicted"/>
<dbReference type="KEGG" id="halu:HUG12_00625"/>
<evidence type="ECO:0000259" key="3">
    <source>
        <dbReference type="PROSITE" id="PS50966"/>
    </source>
</evidence>
<dbReference type="EMBL" id="CP058579">
    <property type="protein sequence ID" value="QLG60338.1"/>
    <property type="molecule type" value="Genomic_DNA"/>
</dbReference>
<name>A0A7D5Q8N9_9EURY</name>
<dbReference type="RefSeq" id="WP_179266924.1">
    <property type="nucleotide sequence ID" value="NZ_CP058579.1"/>
</dbReference>
<dbReference type="PROSITE" id="PS50966">
    <property type="entry name" value="ZF_SWIM"/>
    <property type="match status" value="1"/>
</dbReference>
<keyword evidence="1" id="KW-0862">Zinc</keyword>
<dbReference type="Proteomes" id="UP000509626">
    <property type="component" value="Chromosome"/>
</dbReference>
<protein>
    <submittedName>
        <fullName evidence="4">SWIM zinc finger family protein</fullName>
    </submittedName>
</protein>
<keyword evidence="5" id="KW-1185">Reference proteome</keyword>
<evidence type="ECO:0000256" key="1">
    <source>
        <dbReference type="PROSITE-ProRule" id="PRU00325"/>
    </source>
</evidence>
<accession>A0A7D5Q8N9</accession>
<feature type="region of interest" description="Disordered" evidence="2">
    <location>
        <begin position="95"/>
        <end position="146"/>
    </location>
</feature>
<keyword evidence="1" id="KW-0479">Metal-binding</keyword>
<keyword evidence="1" id="KW-0863">Zinc-finger</keyword>
<evidence type="ECO:0000256" key="2">
    <source>
        <dbReference type="SAM" id="MobiDB-lite"/>
    </source>
</evidence>
<sequence length="169" mass="18652">MPAHPLAQLDVSTRVLKRAQYEAFEFKLLDQGLLVRNGSHPDPENHEYQVTVTDGLPMHCECPADEKYDGACKHCVAVAIRNPVLEAAVHAQLAADGSGTTDRSLSKEQYLAEKESPERVDVTDELVDTDGESSEDTDEEEHPCECDSLTNDFPCWNCVLAGRRSVPDP</sequence>
<feature type="domain" description="SWIM-type" evidence="3">
    <location>
        <begin position="48"/>
        <end position="83"/>
    </location>
</feature>
<feature type="compositionally biased region" description="Basic and acidic residues" evidence="2">
    <location>
        <begin position="104"/>
        <end position="122"/>
    </location>
</feature>
<evidence type="ECO:0000313" key="4">
    <source>
        <dbReference type="EMBL" id="QLG60338.1"/>
    </source>
</evidence>
<dbReference type="GO" id="GO:0008270">
    <property type="term" value="F:zinc ion binding"/>
    <property type="evidence" value="ECO:0007669"/>
    <property type="project" value="UniProtKB-KW"/>
</dbReference>
<gene>
    <name evidence="4" type="ORF">HUG12_00625</name>
</gene>
<organism evidence="4 5">
    <name type="scientific">Halorarum salinum</name>
    <dbReference type="NCBI Taxonomy" id="2743089"/>
    <lineage>
        <taxon>Archaea</taxon>
        <taxon>Methanobacteriati</taxon>
        <taxon>Methanobacteriota</taxon>
        <taxon>Stenosarchaea group</taxon>
        <taxon>Halobacteria</taxon>
        <taxon>Halobacteriales</taxon>
        <taxon>Haloferacaceae</taxon>
        <taxon>Halorarum</taxon>
    </lineage>
</organism>
<reference evidence="4 5" key="1">
    <citation type="submission" date="2020-06" db="EMBL/GenBank/DDBJ databases">
        <title>NJ-3-1, isolated from saline soil.</title>
        <authorList>
            <person name="Cui H.L."/>
            <person name="Shi X."/>
        </authorList>
    </citation>
    <scope>NUCLEOTIDE SEQUENCE [LARGE SCALE GENOMIC DNA]</scope>
    <source>
        <strain evidence="4 5">NJ-3-1</strain>
    </source>
</reference>
<dbReference type="Pfam" id="PF04434">
    <property type="entry name" value="SWIM"/>
    <property type="match status" value="1"/>
</dbReference>
<feature type="compositionally biased region" description="Acidic residues" evidence="2">
    <location>
        <begin position="123"/>
        <end position="142"/>
    </location>
</feature>
<dbReference type="InterPro" id="IPR007527">
    <property type="entry name" value="Znf_SWIM"/>
</dbReference>